<dbReference type="PANTHER" id="PTHR31964">
    <property type="entry name" value="ADENINE NUCLEOTIDE ALPHA HYDROLASES-LIKE SUPERFAMILY PROTEIN"/>
    <property type="match status" value="1"/>
</dbReference>
<dbReference type="Proteomes" id="UP000431092">
    <property type="component" value="Unassembled WGS sequence"/>
</dbReference>
<dbReference type="InterPro" id="IPR014729">
    <property type="entry name" value="Rossmann-like_a/b/a_fold"/>
</dbReference>
<protein>
    <submittedName>
        <fullName evidence="3">Universal stress protein</fullName>
    </submittedName>
</protein>
<dbReference type="Gene3D" id="3.40.50.620">
    <property type="entry name" value="HUPs"/>
    <property type="match status" value="2"/>
</dbReference>
<evidence type="ECO:0000313" key="4">
    <source>
        <dbReference type="Proteomes" id="UP000431092"/>
    </source>
</evidence>
<feature type="domain" description="UspA" evidence="2">
    <location>
        <begin position="9"/>
        <end position="146"/>
    </location>
</feature>
<sequence>MTHDTIPSDRIVVGVDGSALARPALEWAAREADGRRASLLLVMAQEVAQPAPHELGWSYGLEELVQQGTERVLDEAQATVRASHPGLEVATQAVWGSPSAALIEASRHGQLVVTGSRGAGGWEGLLLGSVSGAVAAHAHCPVVVVPDRAAGAPADGPVVLGVDDSAEGHRAALFAFGEADGRGLPLVAVRAWTMEFEGGVVPTEEGSSAHAEMSRRHTELVEHVLQHGREQHPDVVVETRTLRGSSVKVLAEASRTASLVVVGSRGRGGFAGMLLGSTSRQVLQSSHAPVAVVRV</sequence>
<dbReference type="SUPFAM" id="SSF52402">
    <property type="entry name" value="Adenine nucleotide alpha hydrolases-like"/>
    <property type="match status" value="2"/>
</dbReference>
<accession>A0A6I3IFW8</accession>
<proteinExistence type="inferred from homology"/>
<dbReference type="InterPro" id="IPR006016">
    <property type="entry name" value="UspA"/>
</dbReference>
<name>A0A6I3IFW8_9MICO</name>
<organism evidence="3 4">
    <name type="scientific">Arsenicicoccus cauae</name>
    <dbReference type="NCBI Taxonomy" id="2663847"/>
    <lineage>
        <taxon>Bacteria</taxon>
        <taxon>Bacillati</taxon>
        <taxon>Actinomycetota</taxon>
        <taxon>Actinomycetes</taxon>
        <taxon>Micrococcales</taxon>
        <taxon>Intrasporangiaceae</taxon>
        <taxon>Arsenicicoccus</taxon>
    </lineage>
</organism>
<dbReference type="Pfam" id="PF00582">
    <property type="entry name" value="Usp"/>
    <property type="match status" value="2"/>
</dbReference>
<comment type="similarity">
    <text evidence="1">Belongs to the universal stress protein A family.</text>
</comment>
<gene>
    <name evidence="3" type="ORF">GGG17_06025</name>
</gene>
<dbReference type="PRINTS" id="PR01438">
    <property type="entry name" value="UNVRSLSTRESS"/>
</dbReference>
<dbReference type="PANTHER" id="PTHR31964:SF113">
    <property type="entry name" value="USPA DOMAIN-CONTAINING PROTEIN"/>
    <property type="match status" value="1"/>
</dbReference>
<dbReference type="RefSeq" id="WP_154592857.1">
    <property type="nucleotide sequence ID" value="NZ_CP171001.1"/>
</dbReference>
<evidence type="ECO:0000256" key="1">
    <source>
        <dbReference type="ARBA" id="ARBA00008791"/>
    </source>
</evidence>
<evidence type="ECO:0000313" key="3">
    <source>
        <dbReference type="EMBL" id="MTB71533.1"/>
    </source>
</evidence>
<reference evidence="3 4" key="1">
    <citation type="submission" date="2019-11" db="EMBL/GenBank/DDBJ databases">
        <title>Whole genome sequencing identifies a novel species of the genus Arsenicicoccus isolated from human blood.</title>
        <authorList>
            <person name="Jeong J.H."/>
            <person name="Kweon O.J."/>
            <person name="Kim H.R."/>
            <person name="Kim T.-H."/>
            <person name="Ha S.-M."/>
            <person name="Lee M.-K."/>
        </authorList>
    </citation>
    <scope>NUCLEOTIDE SEQUENCE [LARGE SCALE GENOMIC DNA]</scope>
    <source>
        <strain evidence="3 4">MKL-02</strain>
    </source>
</reference>
<dbReference type="EMBL" id="WLVL01000021">
    <property type="protein sequence ID" value="MTB71533.1"/>
    <property type="molecule type" value="Genomic_DNA"/>
</dbReference>
<evidence type="ECO:0000259" key="2">
    <source>
        <dbReference type="Pfam" id="PF00582"/>
    </source>
</evidence>
<dbReference type="InterPro" id="IPR006015">
    <property type="entry name" value="Universal_stress_UspA"/>
</dbReference>
<comment type="caution">
    <text evidence="3">The sequence shown here is derived from an EMBL/GenBank/DDBJ whole genome shotgun (WGS) entry which is preliminary data.</text>
</comment>
<feature type="domain" description="UspA" evidence="2">
    <location>
        <begin position="158"/>
        <end position="294"/>
    </location>
</feature>
<keyword evidence="4" id="KW-1185">Reference proteome</keyword>
<dbReference type="AlphaFoldDB" id="A0A6I3IFW8"/>